<accession>A0A1G2K2X9</accession>
<dbReference type="PANTHER" id="PTHR34386">
    <property type="entry name" value="GLUTAREDOXIN"/>
    <property type="match status" value="1"/>
</dbReference>
<feature type="domain" description="Glutaredoxin" evidence="1">
    <location>
        <begin position="4"/>
        <end position="63"/>
    </location>
</feature>
<comment type="caution">
    <text evidence="2">The sequence shown here is derived from an EMBL/GenBank/DDBJ whole genome shotgun (WGS) entry which is preliminary data.</text>
</comment>
<dbReference type="Proteomes" id="UP000177392">
    <property type="component" value="Unassembled WGS sequence"/>
</dbReference>
<dbReference type="NCBIfam" id="TIGR02196">
    <property type="entry name" value="GlrX_YruB"/>
    <property type="match status" value="1"/>
</dbReference>
<organism evidence="2 3">
    <name type="scientific">Candidatus Sungbacteria bacterium GWC2_49_10</name>
    <dbReference type="NCBI Taxonomy" id="1802263"/>
    <lineage>
        <taxon>Bacteria</taxon>
        <taxon>Candidatus Sungiibacteriota</taxon>
    </lineage>
</organism>
<dbReference type="InterPro" id="IPR011911">
    <property type="entry name" value="GlrX_YruB"/>
</dbReference>
<dbReference type="AlphaFoldDB" id="A0A1G2K2X9"/>
<dbReference type="GO" id="GO:0045454">
    <property type="term" value="P:cell redox homeostasis"/>
    <property type="evidence" value="ECO:0007669"/>
    <property type="project" value="TreeGrafter"/>
</dbReference>
<dbReference type="CDD" id="cd02976">
    <property type="entry name" value="NrdH"/>
    <property type="match status" value="1"/>
</dbReference>
<proteinExistence type="predicted"/>
<dbReference type="InterPro" id="IPR051548">
    <property type="entry name" value="Grx-like_ET"/>
</dbReference>
<dbReference type="GO" id="GO:0009055">
    <property type="term" value="F:electron transfer activity"/>
    <property type="evidence" value="ECO:0007669"/>
    <property type="project" value="TreeGrafter"/>
</dbReference>
<reference evidence="2 3" key="1">
    <citation type="journal article" date="2016" name="Nat. Commun.">
        <title>Thousands of microbial genomes shed light on interconnected biogeochemical processes in an aquifer system.</title>
        <authorList>
            <person name="Anantharaman K."/>
            <person name="Brown C.T."/>
            <person name="Hug L.A."/>
            <person name="Sharon I."/>
            <person name="Castelle C.J."/>
            <person name="Probst A.J."/>
            <person name="Thomas B.C."/>
            <person name="Singh A."/>
            <person name="Wilkins M.J."/>
            <person name="Karaoz U."/>
            <person name="Brodie E.L."/>
            <person name="Williams K.H."/>
            <person name="Hubbard S.S."/>
            <person name="Banfield J.F."/>
        </authorList>
    </citation>
    <scope>NUCLEOTIDE SEQUENCE [LARGE SCALE GENOMIC DNA]</scope>
</reference>
<dbReference type="Pfam" id="PF00462">
    <property type="entry name" value="Glutaredoxin"/>
    <property type="match status" value="1"/>
</dbReference>
<evidence type="ECO:0000313" key="2">
    <source>
        <dbReference type="EMBL" id="OGZ93523.1"/>
    </source>
</evidence>
<protein>
    <submittedName>
        <fullName evidence="2">NrdH-redoxin</fullName>
    </submittedName>
</protein>
<dbReference type="SUPFAM" id="SSF52833">
    <property type="entry name" value="Thioredoxin-like"/>
    <property type="match status" value="1"/>
</dbReference>
<dbReference type="PROSITE" id="PS51354">
    <property type="entry name" value="GLUTAREDOXIN_2"/>
    <property type="match status" value="1"/>
</dbReference>
<sequence>MHKVTIYTTPTCFYCKKTKEFFGANNVSYTERDVTTDEVARNDMIARTGQLAVPVIDIDGKIVVGFDQAALKSALEIA</sequence>
<gene>
    <name evidence="2" type="ORF">A2131_02360</name>
</gene>
<dbReference type="InterPro" id="IPR002109">
    <property type="entry name" value="Glutaredoxin"/>
</dbReference>
<dbReference type="Gene3D" id="3.40.30.10">
    <property type="entry name" value="Glutaredoxin"/>
    <property type="match status" value="1"/>
</dbReference>
<dbReference type="EMBL" id="MHQB01000035">
    <property type="protein sequence ID" value="OGZ93523.1"/>
    <property type="molecule type" value="Genomic_DNA"/>
</dbReference>
<evidence type="ECO:0000259" key="1">
    <source>
        <dbReference type="Pfam" id="PF00462"/>
    </source>
</evidence>
<dbReference type="PANTHER" id="PTHR34386:SF1">
    <property type="entry name" value="GLUTAREDOXIN-LIKE PROTEIN NRDH"/>
    <property type="match status" value="1"/>
</dbReference>
<name>A0A1G2K2X9_9BACT</name>
<evidence type="ECO:0000313" key="3">
    <source>
        <dbReference type="Proteomes" id="UP000177392"/>
    </source>
</evidence>
<dbReference type="InterPro" id="IPR036249">
    <property type="entry name" value="Thioredoxin-like_sf"/>
</dbReference>